<feature type="transmembrane region" description="Helical" evidence="1">
    <location>
        <begin position="26"/>
        <end position="50"/>
    </location>
</feature>
<evidence type="ECO:0000256" key="1">
    <source>
        <dbReference type="SAM" id="Phobius"/>
    </source>
</evidence>
<dbReference type="AlphaFoldDB" id="A0A9D1TEP1"/>
<comment type="caution">
    <text evidence="2">The sequence shown here is derived from an EMBL/GenBank/DDBJ whole genome shotgun (WGS) entry which is preliminary data.</text>
</comment>
<dbReference type="EMBL" id="DXIQ01000029">
    <property type="protein sequence ID" value="HIV38353.1"/>
    <property type="molecule type" value="Genomic_DNA"/>
</dbReference>
<sequence length="217" mass="24721">MTIQTQRLSPVFNKTNQVADILGAGFLWLICSVPVVTIGPATAALYYTVVKVVRRNRETVVKSFFHSFKNNLGQGIILTILYLLYGAAIGLYILAALEGRIQMNPYIICTLGIILACPFLFTIVYIFPVISRFQAGLIRQIQYALYMSIRHFPSTIALLVLLAFMAVLIYFVPFLMAILPGFYAYLGSFFIERIFKKYLAEEIKKYKDPTDLPWYLE</sequence>
<evidence type="ECO:0000313" key="2">
    <source>
        <dbReference type="EMBL" id="HIV38353.1"/>
    </source>
</evidence>
<feature type="transmembrane region" description="Helical" evidence="1">
    <location>
        <begin position="151"/>
        <end position="171"/>
    </location>
</feature>
<proteinExistence type="predicted"/>
<feature type="transmembrane region" description="Helical" evidence="1">
    <location>
        <begin position="71"/>
        <end position="93"/>
    </location>
</feature>
<gene>
    <name evidence="2" type="ORF">H9747_05040</name>
</gene>
<organism evidence="2 3">
    <name type="scientific">Candidatus Blautia stercorigallinarum</name>
    <dbReference type="NCBI Taxonomy" id="2838501"/>
    <lineage>
        <taxon>Bacteria</taxon>
        <taxon>Bacillati</taxon>
        <taxon>Bacillota</taxon>
        <taxon>Clostridia</taxon>
        <taxon>Lachnospirales</taxon>
        <taxon>Lachnospiraceae</taxon>
        <taxon>Blautia</taxon>
    </lineage>
</organism>
<protein>
    <submittedName>
        <fullName evidence="2">YesL family protein</fullName>
    </submittedName>
</protein>
<dbReference type="Pfam" id="PF04854">
    <property type="entry name" value="DUF624"/>
    <property type="match status" value="1"/>
</dbReference>
<dbReference type="Proteomes" id="UP000886814">
    <property type="component" value="Unassembled WGS sequence"/>
</dbReference>
<keyword evidence="1" id="KW-1133">Transmembrane helix</keyword>
<reference evidence="2" key="2">
    <citation type="submission" date="2021-04" db="EMBL/GenBank/DDBJ databases">
        <authorList>
            <person name="Gilroy R."/>
        </authorList>
    </citation>
    <scope>NUCLEOTIDE SEQUENCE</scope>
    <source>
        <strain evidence="2">CHK195-9823</strain>
    </source>
</reference>
<name>A0A9D1TEP1_9FIRM</name>
<dbReference type="InterPro" id="IPR006938">
    <property type="entry name" value="DUF624"/>
</dbReference>
<keyword evidence="1" id="KW-0812">Transmembrane</keyword>
<accession>A0A9D1TEP1</accession>
<reference evidence="2" key="1">
    <citation type="journal article" date="2021" name="PeerJ">
        <title>Extensive microbial diversity within the chicken gut microbiome revealed by metagenomics and culture.</title>
        <authorList>
            <person name="Gilroy R."/>
            <person name="Ravi A."/>
            <person name="Getino M."/>
            <person name="Pursley I."/>
            <person name="Horton D.L."/>
            <person name="Alikhan N.F."/>
            <person name="Baker D."/>
            <person name="Gharbi K."/>
            <person name="Hall N."/>
            <person name="Watson M."/>
            <person name="Adriaenssens E.M."/>
            <person name="Foster-Nyarko E."/>
            <person name="Jarju S."/>
            <person name="Secka A."/>
            <person name="Antonio M."/>
            <person name="Oren A."/>
            <person name="Chaudhuri R.R."/>
            <person name="La Ragione R."/>
            <person name="Hildebrand F."/>
            <person name="Pallen M.J."/>
        </authorList>
    </citation>
    <scope>NUCLEOTIDE SEQUENCE</scope>
    <source>
        <strain evidence="2">CHK195-9823</strain>
    </source>
</reference>
<keyword evidence="1" id="KW-0472">Membrane</keyword>
<feature type="transmembrane region" description="Helical" evidence="1">
    <location>
        <begin position="105"/>
        <end position="130"/>
    </location>
</feature>
<evidence type="ECO:0000313" key="3">
    <source>
        <dbReference type="Proteomes" id="UP000886814"/>
    </source>
</evidence>